<keyword evidence="6" id="KW-0627">Porphyrin biosynthesis</keyword>
<accession>A0A0N0GNB5</accession>
<keyword evidence="5" id="KW-0949">S-adenosyl-L-methionine</keyword>
<evidence type="ECO:0000259" key="8">
    <source>
        <dbReference type="Pfam" id="PF00590"/>
    </source>
</evidence>
<dbReference type="AlphaFoldDB" id="A0A0N0GNB5"/>
<reference evidence="9 10" key="1">
    <citation type="submission" date="2015-07" db="EMBL/GenBank/DDBJ databases">
        <title>Draft genome sequence of the Amantichitinum ursilacus IGB-41, a new chitin-degrading bacterium.</title>
        <authorList>
            <person name="Kirstahler P."/>
            <person name="Guenther M."/>
            <person name="Grumaz C."/>
            <person name="Rupp S."/>
            <person name="Zibek S."/>
            <person name="Sohn K."/>
        </authorList>
    </citation>
    <scope>NUCLEOTIDE SEQUENCE [LARGE SCALE GENOMIC DNA]</scope>
    <source>
        <strain evidence="9 10">IGB-41</strain>
    </source>
</reference>
<evidence type="ECO:0000256" key="3">
    <source>
        <dbReference type="ARBA" id="ARBA00022603"/>
    </source>
</evidence>
<protein>
    <recommendedName>
        <fullName evidence="2">uroporphyrinogen-III C-methyltransferase</fullName>
        <ecNumber evidence="2">2.1.1.107</ecNumber>
    </recommendedName>
</protein>
<dbReference type="GO" id="GO:0019354">
    <property type="term" value="P:siroheme biosynthetic process"/>
    <property type="evidence" value="ECO:0007669"/>
    <property type="project" value="TreeGrafter"/>
</dbReference>
<dbReference type="EMBL" id="LAQT01000010">
    <property type="protein sequence ID" value="KPC52290.1"/>
    <property type="molecule type" value="Genomic_DNA"/>
</dbReference>
<evidence type="ECO:0000256" key="1">
    <source>
        <dbReference type="ARBA" id="ARBA00005879"/>
    </source>
</evidence>
<dbReference type="Proteomes" id="UP000037939">
    <property type="component" value="Unassembled WGS sequence"/>
</dbReference>
<dbReference type="PANTHER" id="PTHR45790">
    <property type="entry name" value="SIROHEME SYNTHASE-RELATED"/>
    <property type="match status" value="1"/>
</dbReference>
<dbReference type="STRING" id="857265.WG78_14565"/>
<keyword evidence="3 9" id="KW-0489">Methyltransferase</keyword>
<dbReference type="PANTHER" id="PTHR45790:SF3">
    <property type="entry name" value="S-ADENOSYL-L-METHIONINE-DEPENDENT UROPORPHYRINOGEN III METHYLTRANSFERASE, CHLOROPLASTIC"/>
    <property type="match status" value="1"/>
</dbReference>
<dbReference type="InterPro" id="IPR035996">
    <property type="entry name" value="4pyrrol_Methylase_sf"/>
</dbReference>
<organism evidence="9 10">
    <name type="scientific">Amantichitinum ursilacus</name>
    <dbReference type="NCBI Taxonomy" id="857265"/>
    <lineage>
        <taxon>Bacteria</taxon>
        <taxon>Pseudomonadati</taxon>
        <taxon>Pseudomonadota</taxon>
        <taxon>Betaproteobacteria</taxon>
        <taxon>Neisseriales</taxon>
        <taxon>Chitinibacteraceae</taxon>
        <taxon>Amantichitinum</taxon>
    </lineage>
</organism>
<evidence type="ECO:0000313" key="10">
    <source>
        <dbReference type="Proteomes" id="UP000037939"/>
    </source>
</evidence>
<dbReference type="Gene3D" id="3.40.1010.10">
    <property type="entry name" value="Cobalt-precorrin-4 Transmethylase, Domain 1"/>
    <property type="match status" value="1"/>
</dbReference>
<dbReference type="PROSITE" id="PS00839">
    <property type="entry name" value="SUMT_1"/>
    <property type="match status" value="1"/>
</dbReference>
<dbReference type="InterPro" id="IPR014777">
    <property type="entry name" value="4pyrrole_Mease_sub1"/>
</dbReference>
<gene>
    <name evidence="9" type="primary">sumT_2</name>
    <name evidence="9" type="ORF">WG78_14565</name>
</gene>
<dbReference type="GO" id="GO:0004851">
    <property type="term" value="F:uroporphyrin-III C-methyltransferase activity"/>
    <property type="evidence" value="ECO:0007669"/>
    <property type="project" value="UniProtKB-EC"/>
</dbReference>
<evidence type="ECO:0000256" key="4">
    <source>
        <dbReference type="ARBA" id="ARBA00022679"/>
    </source>
</evidence>
<comment type="pathway">
    <text evidence="7">Porphyrin-containing compound metabolism; siroheme biosynthesis; precorrin-2 from uroporphyrinogen III: step 1/1.</text>
</comment>
<sequence length="113" mass="11922">MKQGKVILLGAGPGDLDLLTLKAAPALAMADILLLDDLANPDIVSLAPQARVIRVGKRGGCKSTPQDFIQRLMKRYALQGHTVVRAKGGEVLLFGRAGEEMAFLKAAGVEVEG</sequence>
<dbReference type="InterPro" id="IPR000878">
    <property type="entry name" value="4pyrrol_Mease"/>
</dbReference>
<keyword evidence="10" id="KW-1185">Reference proteome</keyword>
<dbReference type="FunFam" id="3.40.1010.10:FF:000001">
    <property type="entry name" value="Siroheme synthase"/>
    <property type="match status" value="1"/>
</dbReference>
<dbReference type="GO" id="GO:0032259">
    <property type="term" value="P:methylation"/>
    <property type="evidence" value="ECO:0007669"/>
    <property type="project" value="UniProtKB-KW"/>
</dbReference>
<keyword evidence="4 9" id="KW-0808">Transferase</keyword>
<dbReference type="InterPro" id="IPR003043">
    <property type="entry name" value="Uropor_MeTrfase_CS"/>
</dbReference>
<evidence type="ECO:0000256" key="7">
    <source>
        <dbReference type="ARBA" id="ARBA00025705"/>
    </source>
</evidence>
<feature type="domain" description="Tetrapyrrole methylase" evidence="8">
    <location>
        <begin position="5"/>
        <end position="112"/>
    </location>
</feature>
<evidence type="ECO:0000256" key="5">
    <source>
        <dbReference type="ARBA" id="ARBA00022691"/>
    </source>
</evidence>
<name>A0A0N0GNB5_9NEIS</name>
<dbReference type="InterPro" id="IPR050161">
    <property type="entry name" value="Siro_Cobalamin_biosynth"/>
</dbReference>
<evidence type="ECO:0000256" key="2">
    <source>
        <dbReference type="ARBA" id="ARBA00012162"/>
    </source>
</evidence>
<dbReference type="PATRIC" id="fig|857265.3.peg.2995"/>
<comment type="caution">
    <text evidence="9">The sequence shown here is derived from an EMBL/GenBank/DDBJ whole genome shotgun (WGS) entry which is preliminary data.</text>
</comment>
<dbReference type="SUPFAM" id="SSF53790">
    <property type="entry name" value="Tetrapyrrole methylase"/>
    <property type="match status" value="1"/>
</dbReference>
<proteinExistence type="inferred from homology"/>
<evidence type="ECO:0000256" key="6">
    <source>
        <dbReference type="ARBA" id="ARBA00023244"/>
    </source>
</evidence>
<comment type="similarity">
    <text evidence="1">Belongs to the precorrin methyltransferase family.</text>
</comment>
<dbReference type="RefSeq" id="WP_269082672.1">
    <property type="nucleotide sequence ID" value="NZ_LAQT01000010.1"/>
</dbReference>
<evidence type="ECO:0000313" key="9">
    <source>
        <dbReference type="EMBL" id="KPC52290.1"/>
    </source>
</evidence>
<dbReference type="EC" id="2.1.1.107" evidence="2"/>
<dbReference type="Pfam" id="PF00590">
    <property type="entry name" value="TP_methylase"/>
    <property type="match status" value="1"/>
</dbReference>